<name>A0ABN8T4L6_9CNID</name>
<proteinExistence type="predicted"/>
<evidence type="ECO:0000313" key="2">
    <source>
        <dbReference type="EMBL" id="CAH3199270.1"/>
    </source>
</evidence>
<dbReference type="InterPro" id="IPR000719">
    <property type="entry name" value="Prot_kinase_dom"/>
</dbReference>
<dbReference type="Gene3D" id="1.10.510.10">
    <property type="entry name" value="Transferase(Phosphotransferase) domain 1"/>
    <property type="match status" value="1"/>
</dbReference>
<dbReference type="InterPro" id="IPR011009">
    <property type="entry name" value="Kinase-like_dom_sf"/>
</dbReference>
<dbReference type="Proteomes" id="UP001159427">
    <property type="component" value="Unassembled WGS sequence"/>
</dbReference>
<evidence type="ECO:0000313" key="3">
    <source>
        <dbReference type="Proteomes" id="UP001159427"/>
    </source>
</evidence>
<organism evidence="2 3">
    <name type="scientific">Porites evermanni</name>
    <dbReference type="NCBI Taxonomy" id="104178"/>
    <lineage>
        <taxon>Eukaryota</taxon>
        <taxon>Metazoa</taxon>
        <taxon>Cnidaria</taxon>
        <taxon>Anthozoa</taxon>
        <taxon>Hexacorallia</taxon>
        <taxon>Scleractinia</taxon>
        <taxon>Fungiina</taxon>
        <taxon>Poritidae</taxon>
        <taxon>Porites</taxon>
    </lineage>
</organism>
<dbReference type="EMBL" id="CALNXI010007074">
    <property type="protein sequence ID" value="CAH3199270.1"/>
    <property type="molecule type" value="Genomic_DNA"/>
</dbReference>
<dbReference type="SMART" id="SM00220">
    <property type="entry name" value="S_TKc"/>
    <property type="match status" value="1"/>
</dbReference>
<dbReference type="Pfam" id="PF07714">
    <property type="entry name" value="PK_Tyr_Ser-Thr"/>
    <property type="match status" value="1"/>
</dbReference>
<keyword evidence="3" id="KW-1185">Reference proteome</keyword>
<comment type="caution">
    <text evidence="2">The sequence shown here is derived from an EMBL/GenBank/DDBJ whole genome shotgun (WGS) entry which is preliminary data.</text>
</comment>
<reference evidence="2 3" key="1">
    <citation type="submission" date="2022-05" db="EMBL/GenBank/DDBJ databases">
        <authorList>
            <consortium name="Genoscope - CEA"/>
            <person name="William W."/>
        </authorList>
    </citation>
    <scope>NUCLEOTIDE SEQUENCE [LARGE SCALE GENOMIC DNA]</scope>
</reference>
<accession>A0ABN8T4L6</accession>
<sequence length="200" mass="22651">EHANIIKYCWHSTTETSVVNYKKAEGFPRFKKSSFLLCFDFSENTTLDEYLISDGIIFNLDSLIAVAMDLISAIQHLEQKGVVHNNITTSSVLIDKGFRVPPITAVLGNFGFAQRVPQDFPECTLNGRSVKDILGKNILQFGFVLSELMKNCRDSNELEGLQEVMDLCLEQDPEVRPDACQVKDLVEELWSRNDIWDTSL</sequence>
<protein>
    <recommendedName>
        <fullName evidence="1">Protein kinase domain-containing protein</fullName>
    </recommendedName>
</protein>
<feature type="non-terminal residue" evidence="2">
    <location>
        <position position="1"/>
    </location>
</feature>
<evidence type="ECO:0000259" key="1">
    <source>
        <dbReference type="PROSITE" id="PS50011"/>
    </source>
</evidence>
<dbReference type="InterPro" id="IPR001245">
    <property type="entry name" value="Ser-Thr/Tyr_kinase_cat_dom"/>
</dbReference>
<gene>
    <name evidence="2" type="ORF">PEVE_00039759</name>
</gene>
<dbReference type="SUPFAM" id="SSF56112">
    <property type="entry name" value="Protein kinase-like (PK-like)"/>
    <property type="match status" value="1"/>
</dbReference>
<dbReference type="PROSITE" id="PS50011">
    <property type="entry name" value="PROTEIN_KINASE_DOM"/>
    <property type="match status" value="1"/>
</dbReference>
<feature type="domain" description="Protein kinase" evidence="1">
    <location>
        <begin position="1"/>
        <end position="200"/>
    </location>
</feature>